<dbReference type="GO" id="GO:0042278">
    <property type="term" value="P:purine nucleoside metabolic process"/>
    <property type="evidence" value="ECO:0007669"/>
    <property type="project" value="UniProtKB-UniRule"/>
</dbReference>
<dbReference type="HAMAP" id="MF_01627">
    <property type="entry name" value="Pur_nucleosid_phosp"/>
    <property type="match status" value="1"/>
</dbReference>
<comment type="subunit">
    <text evidence="5">Homohexamer; trimer of homodimers.</text>
</comment>
<dbReference type="InterPro" id="IPR004402">
    <property type="entry name" value="DeoD-type"/>
</dbReference>
<dbReference type="NCBIfam" id="TIGR00107">
    <property type="entry name" value="deoD"/>
    <property type="match status" value="1"/>
</dbReference>
<feature type="binding site" evidence="5">
    <location>
        <position position="44"/>
    </location>
    <ligand>
        <name>phosphate</name>
        <dbReference type="ChEBI" id="CHEBI:43474"/>
        <note>ligand shared between dimeric partners</note>
    </ligand>
</feature>
<keyword evidence="2 5" id="KW-0328">Glycosyltransferase</keyword>
<proteinExistence type="inferred from homology"/>
<accession>A0A3A1Y8K4</accession>
<evidence type="ECO:0000313" key="8">
    <source>
        <dbReference type="Proteomes" id="UP000265691"/>
    </source>
</evidence>
<feature type="site" description="Important for catalytic activity" evidence="5">
    <location>
        <position position="218"/>
    </location>
</feature>
<evidence type="ECO:0000256" key="5">
    <source>
        <dbReference type="HAMAP-Rule" id="MF_01627"/>
    </source>
</evidence>
<feature type="domain" description="Nucleoside phosphorylase" evidence="6">
    <location>
        <begin position="17"/>
        <end position="229"/>
    </location>
</feature>
<dbReference type="PANTHER" id="PTHR43691:SF11">
    <property type="entry name" value="FI09636P-RELATED"/>
    <property type="match status" value="1"/>
</dbReference>
<sequence length="237" mass="26215">MATAHNAAEFGDIAETVLMPGDPLRAKYIAENFLENPVQFNTVRNMYGYTGTYKGKRLSVMGHGMGMPSISIYAEELYKFYGVKNIIRVGSAGGLLDDVNLRDVIIVTGASTDSKINRQRLKDHDYSAVASYENIAALVEAAKENGVEFKVGKSFSADLFYSPDPEFFQTLKKYKFLAVEMEAAALFPIADLYGAKAGCILTISDHILREEYTTAEERQNTFNQMMKVALDAAVKVD</sequence>
<organism evidence="7 8">
    <name type="scientific">Psittacicella hinzii</name>
    <dbReference type="NCBI Taxonomy" id="2028575"/>
    <lineage>
        <taxon>Bacteria</taxon>
        <taxon>Pseudomonadati</taxon>
        <taxon>Pseudomonadota</taxon>
        <taxon>Gammaproteobacteria</taxon>
        <taxon>Pasteurellales</taxon>
        <taxon>Psittacicellaceae</taxon>
        <taxon>Psittacicella</taxon>
    </lineage>
</organism>
<evidence type="ECO:0000256" key="1">
    <source>
        <dbReference type="ARBA" id="ARBA00010456"/>
    </source>
</evidence>
<dbReference type="Proteomes" id="UP000265691">
    <property type="component" value="Unassembled WGS sequence"/>
</dbReference>
<feature type="active site" description="Proton donor" evidence="5">
    <location>
        <position position="205"/>
    </location>
</feature>
<feature type="binding site" description="in other chain" evidence="5">
    <location>
        <position position="21"/>
    </location>
    <ligand>
        <name>phosphate</name>
        <dbReference type="ChEBI" id="CHEBI:43474"/>
        <note>ligand shared between dimeric partners</note>
    </ligand>
</feature>
<dbReference type="InterPro" id="IPR000845">
    <property type="entry name" value="Nucleoside_phosphorylase_d"/>
</dbReference>
<evidence type="ECO:0000313" key="7">
    <source>
        <dbReference type="EMBL" id="RIY34522.1"/>
    </source>
</evidence>
<name>A0A3A1Y8K4_9GAMM</name>
<feature type="binding site" description="in other chain" evidence="5">
    <location>
        <begin position="180"/>
        <end position="182"/>
    </location>
    <ligand>
        <name>a purine D-ribonucleoside</name>
        <dbReference type="ChEBI" id="CHEBI:142355"/>
        <note>ligand shared between dimeric partners</note>
    </ligand>
</feature>
<feature type="binding site" evidence="5">
    <location>
        <position position="5"/>
    </location>
    <ligand>
        <name>a purine D-ribonucleoside</name>
        <dbReference type="ChEBI" id="CHEBI:142355"/>
        <note>ligand shared between dimeric partners</note>
    </ligand>
</feature>
<keyword evidence="3 5" id="KW-0808">Transferase</keyword>
<dbReference type="EC" id="2.4.2.1" evidence="5"/>
<feature type="binding site" description="in other chain" evidence="5">
    <location>
        <begin position="204"/>
        <end position="205"/>
    </location>
    <ligand>
        <name>a purine D-ribonucleoside</name>
        <dbReference type="ChEBI" id="CHEBI:142355"/>
        <note>ligand shared between dimeric partners</note>
    </ligand>
</feature>
<dbReference type="SUPFAM" id="SSF53167">
    <property type="entry name" value="Purine and uridine phosphorylases"/>
    <property type="match status" value="1"/>
</dbReference>
<comment type="catalytic activity">
    <reaction evidence="5">
        <text>a purine D-ribonucleoside + phosphate = a purine nucleobase + alpha-D-ribose 1-phosphate</text>
        <dbReference type="Rhea" id="RHEA:19805"/>
        <dbReference type="ChEBI" id="CHEBI:26386"/>
        <dbReference type="ChEBI" id="CHEBI:43474"/>
        <dbReference type="ChEBI" id="CHEBI:57720"/>
        <dbReference type="ChEBI" id="CHEBI:142355"/>
        <dbReference type="EC" id="2.4.2.1"/>
    </reaction>
</comment>
<dbReference type="GO" id="GO:0004850">
    <property type="term" value="F:uridine phosphorylase activity"/>
    <property type="evidence" value="ECO:0007669"/>
    <property type="project" value="UniProtKB-EC"/>
</dbReference>
<dbReference type="PROSITE" id="PS01232">
    <property type="entry name" value="PNP_UDP_1"/>
    <property type="match status" value="1"/>
</dbReference>
<dbReference type="AlphaFoldDB" id="A0A3A1Y8K4"/>
<dbReference type="InterPro" id="IPR035994">
    <property type="entry name" value="Nucleoside_phosphorylase_sf"/>
</dbReference>
<dbReference type="GO" id="GO:0006218">
    <property type="term" value="P:uridine catabolic process"/>
    <property type="evidence" value="ECO:0007669"/>
    <property type="project" value="TreeGrafter"/>
</dbReference>
<comment type="catalytic activity">
    <reaction evidence="5">
        <text>a purine 2'-deoxy-D-ribonucleoside + phosphate = a purine nucleobase + 2-deoxy-alpha-D-ribose 1-phosphate</text>
        <dbReference type="Rhea" id="RHEA:36431"/>
        <dbReference type="ChEBI" id="CHEBI:26386"/>
        <dbReference type="ChEBI" id="CHEBI:43474"/>
        <dbReference type="ChEBI" id="CHEBI:57259"/>
        <dbReference type="ChEBI" id="CHEBI:142361"/>
        <dbReference type="EC" id="2.4.2.1"/>
    </reaction>
</comment>
<evidence type="ECO:0000256" key="2">
    <source>
        <dbReference type="ARBA" id="ARBA00022676"/>
    </source>
</evidence>
<dbReference type="CDD" id="cd09006">
    <property type="entry name" value="PNP_EcPNPI-like"/>
    <property type="match status" value="1"/>
</dbReference>
<reference evidence="7 8" key="1">
    <citation type="submission" date="2017-08" db="EMBL/GenBank/DDBJ databases">
        <title>Reclassification of Bisgaard taxon 37 and 44.</title>
        <authorList>
            <person name="Christensen H."/>
        </authorList>
    </citation>
    <scope>NUCLEOTIDE SEQUENCE [LARGE SCALE GENOMIC DNA]</scope>
    <source>
        <strain evidence="7 8">B96_3</strain>
    </source>
</reference>
<dbReference type="EMBL" id="NRHC01000002">
    <property type="protein sequence ID" value="RIY34522.1"/>
    <property type="molecule type" value="Genomic_DNA"/>
</dbReference>
<dbReference type="OrthoDB" id="9782889at2"/>
<comment type="function">
    <text evidence="5">Catalyzes the reversible phosphorolytic breakdown of the N-glycosidic bond in the beta-(deoxy)ribonucleoside molecules, with the formation of the corresponding free purine bases and pentose-1-phosphate.</text>
</comment>
<dbReference type="InterPro" id="IPR018016">
    <property type="entry name" value="Nucleoside_phosphorylase_CS"/>
</dbReference>
<comment type="similarity">
    <text evidence="1 5">Belongs to the PNP/UDP phosphorylase family.</text>
</comment>
<feature type="binding site" description="in other chain" evidence="5">
    <location>
        <position position="25"/>
    </location>
    <ligand>
        <name>phosphate</name>
        <dbReference type="ChEBI" id="CHEBI:43474"/>
        <note>ligand shared between dimeric partners</note>
    </ligand>
</feature>
<comment type="caution">
    <text evidence="7">The sequence shown here is derived from an EMBL/GenBank/DDBJ whole genome shotgun (WGS) entry which is preliminary data.</text>
</comment>
<protein>
    <recommendedName>
        <fullName evidence="5">Purine nucleoside phosphorylase DeoD-type</fullName>
        <shortName evidence="5">PNP</shortName>
        <ecNumber evidence="5">2.4.2.1</ecNumber>
    </recommendedName>
</protein>
<evidence type="ECO:0000256" key="3">
    <source>
        <dbReference type="ARBA" id="ARBA00022679"/>
    </source>
</evidence>
<dbReference type="Gene3D" id="3.40.50.1580">
    <property type="entry name" value="Nucleoside phosphorylase domain"/>
    <property type="match status" value="1"/>
</dbReference>
<feature type="binding site" description="in other chain" evidence="5">
    <location>
        <begin position="88"/>
        <end position="91"/>
    </location>
    <ligand>
        <name>phosphate</name>
        <dbReference type="ChEBI" id="CHEBI:43474"/>
        <note>ligand shared between dimeric partners</note>
    </ligand>
</feature>
<dbReference type="PANTHER" id="PTHR43691">
    <property type="entry name" value="URIDINE PHOSPHORYLASE"/>
    <property type="match status" value="1"/>
</dbReference>
<keyword evidence="8" id="KW-1185">Reference proteome</keyword>
<gene>
    <name evidence="5 7" type="primary">deoD</name>
    <name evidence="7" type="ORF">CKF54_00560</name>
</gene>
<evidence type="ECO:0000259" key="6">
    <source>
        <dbReference type="Pfam" id="PF01048"/>
    </source>
</evidence>
<dbReference type="NCBIfam" id="NF004489">
    <property type="entry name" value="PRK05819.1"/>
    <property type="match status" value="1"/>
</dbReference>
<dbReference type="RefSeq" id="WP_119524303.1">
    <property type="nucleotide sequence ID" value="NZ_NRHC01000002.1"/>
</dbReference>
<dbReference type="Pfam" id="PF01048">
    <property type="entry name" value="PNP_UDP_1"/>
    <property type="match status" value="1"/>
</dbReference>
<comment type="catalytic activity">
    <reaction evidence="4">
        <text>uridine + phosphate = alpha-D-ribose 1-phosphate + uracil</text>
        <dbReference type="Rhea" id="RHEA:24388"/>
        <dbReference type="ChEBI" id="CHEBI:16704"/>
        <dbReference type="ChEBI" id="CHEBI:17568"/>
        <dbReference type="ChEBI" id="CHEBI:43474"/>
        <dbReference type="ChEBI" id="CHEBI:57720"/>
        <dbReference type="EC" id="2.4.2.3"/>
    </reaction>
</comment>
<dbReference type="GO" id="GO:0005829">
    <property type="term" value="C:cytosol"/>
    <property type="evidence" value="ECO:0007669"/>
    <property type="project" value="TreeGrafter"/>
</dbReference>
<evidence type="ECO:0000256" key="4">
    <source>
        <dbReference type="ARBA" id="ARBA00048447"/>
    </source>
</evidence>
<dbReference type="GO" id="GO:0004731">
    <property type="term" value="F:purine-nucleoside phosphorylase activity"/>
    <property type="evidence" value="ECO:0007669"/>
    <property type="project" value="UniProtKB-UniRule"/>
</dbReference>